<feature type="transmembrane region" description="Helical" evidence="2">
    <location>
        <begin position="20"/>
        <end position="39"/>
    </location>
</feature>
<dbReference type="EMBL" id="LFMY01000010">
    <property type="protein sequence ID" value="OKL58000.1"/>
    <property type="molecule type" value="Genomic_DNA"/>
</dbReference>
<keyword evidence="2" id="KW-0812">Transmembrane</keyword>
<feature type="region of interest" description="Disordered" evidence="1">
    <location>
        <begin position="201"/>
        <end position="245"/>
    </location>
</feature>
<evidence type="ECO:0000259" key="4">
    <source>
        <dbReference type="Pfam" id="PF25038"/>
    </source>
</evidence>
<keyword evidence="2" id="KW-0472">Membrane</keyword>
<feature type="region of interest" description="Disordered" evidence="1">
    <location>
        <begin position="2922"/>
        <end position="2946"/>
    </location>
</feature>
<evidence type="ECO:0008006" key="7">
    <source>
        <dbReference type="Google" id="ProtNLM"/>
    </source>
</evidence>
<dbReference type="InterPro" id="IPR029636">
    <property type="entry name" value="Csf1"/>
</dbReference>
<dbReference type="RefSeq" id="XP_020118121.1">
    <property type="nucleotide sequence ID" value="XM_020268992.1"/>
</dbReference>
<evidence type="ECO:0000256" key="2">
    <source>
        <dbReference type="SAM" id="Phobius"/>
    </source>
</evidence>
<dbReference type="GO" id="GO:0016020">
    <property type="term" value="C:membrane"/>
    <property type="evidence" value="ECO:0007669"/>
    <property type="project" value="InterPro"/>
</dbReference>
<dbReference type="Pfam" id="PF25038">
    <property type="entry name" value="Csf1_C"/>
    <property type="match status" value="1"/>
</dbReference>
<protein>
    <recommendedName>
        <fullName evidence="7">Protein CSF1</fullName>
    </recommendedName>
</protein>
<feature type="region of interest" description="Disordered" evidence="1">
    <location>
        <begin position="3114"/>
        <end position="3143"/>
    </location>
</feature>
<dbReference type="STRING" id="1441469.A0A225ACA9"/>
<organism evidence="5 6">
    <name type="scientific">Talaromyces atroroseus</name>
    <dbReference type="NCBI Taxonomy" id="1441469"/>
    <lineage>
        <taxon>Eukaryota</taxon>
        <taxon>Fungi</taxon>
        <taxon>Dikarya</taxon>
        <taxon>Ascomycota</taxon>
        <taxon>Pezizomycotina</taxon>
        <taxon>Eurotiomycetes</taxon>
        <taxon>Eurotiomycetidae</taxon>
        <taxon>Eurotiales</taxon>
        <taxon>Trichocomaceae</taxon>
        <taxon>Talaromyces</taxon>
        <taxon>Talaromyces sect. Trachyspermi</taxon>
    </lineage>
</organism>
<feature type="domain" description="Csf1 N-terminal" evidence="3">
    <location>
        <begin position="889"/>
        <end position="1189"/>
    </location>
</feature>
<feature type="compositionally biased region" description="Polar residues" evidence="1">
    <location>
        <begin position="202"/>
        <end position="211"/>
    </location>
</feature>
<feature type="compositionally biased region" description="Polar residues" evidence="1">
    <location>
        <begin position="221"/>
        <end position="231"/>
    </location>
</feature>
<feature type="region of interest" description="Disordered" evidence="1">
    <location>
        <begin position="118"/>
        <end position="151"/>
    </location>
</feature>
<evidence type="ECO:0000259" key="3">
    <source>
        <dbReference type="Pfam" id="PF21678"/>
    </source>
</evidence>
<dbReference type="OrthoDB" id="10051416at2759"/>
<evidence type="ECO:0000256" key="1">
    <source>
        <dbReference type="SAM" id="MobiDB-lite"/>
    </source>
</evidence>
<evidence type="ECO:0000313" key="6">
    <source>
        <dbReference type="Proteomes" id="UP000214365"/>
    </source>
</evidence>
<dbReference type="PANTHER" id="PTHR32085">
    <property type="entry name" value="PROTEIN CSF1"/>
    <property type="match status" value="1"/>
</dbReference>
<keyword evidence="6" id="KW-1185">Reference proteome</keyword>
<dbReference type="InterPro" id="IPR048636">
    <property type="entry name" value="Csf1_N"/>
</dbReference>
<feature type="compositionally biased region" description="Basic and acidic residues" evidence="1">
    <location>
        <begin position="3130"/>
        <end position="3143"/>
    </location>
</feature>
<keyword evidence="2" id="KW-1133">Transmembrane helix</keyword>
<gene>
    <name evidence="5" type="ORF">UA08_06687</name>
</gene>
<dbReference type="InterPro" id="IPR056779">
    <property type="entry name" value="Csf1_C"/>
</dbReference>
<accession>A0A225ACA9</accession>
<reference evidence="5 6" key="1">
    <citation type="submission" date="2015-06" db="EMBL/GenBank/DDBJ databases">
        <title>Talaromyces atroroseus IBT 11181 draft genome.</title>
        <authorList>
            <person name="Rasmussen K.B."/>
            <person name="Rasmussen S."/>
            <person name="Petersen B."/>
            <person name="Sicheritz-Ponten T."/>
            <person name="Mortensen U.H."/>
            <person name="Thrane U."/>
        </authorList>
    </citation>
    <scope>NUCLEOTIDE SEQUENCE [LARGE SCALE GENOMIC DNA]</scope>
    <source>
        <strain evidence="5 6">IBT 11181</strain>
    </source>
</reference>
<comment type="caution">
    <text evidence="5">The sequence shown here is derived from an EMBL/GenBank/DDBJ whole genome shotgun (WGS) entry which is preliminary data.</text>
</comment>
<feature type="compositionally biased region" description="Polar residues" evidence="1">
    <location>
        <begin position="2922"/>
        <end position="2937"/>
    </location>
</feature>
<dbReference type="GeneID" id="31006442"/>
<evidence type="ECO:0000313" key="5">
    <source>
        <dbReference type="EMBL" id="OKL58000.1"/>
    </source>
</evidence>
<dbReference type="GO" id="GO:0006113">
    <property type="term" value="P:fermentation"/>
    <property type="evidence" value="ECO:0007669"/>
    <property type="project" value="InterPro"/>
</dbReference>
<name>A0A225ACA9_TALAT</name>
<dbReference type="Pfam" id="PF21678">
    <property type="entry name" value="Csf1_N"/>
    <property type="match status" value="2"/>
</dbReference>
<sequence length="3220" mass="361158">MASSPISLQPLTSGPQFNWFFLLELIVCGILTLFFLFYFNRLFSTLASYGIRAYTWHYYRAYIDIQALQISLLGGRIFFKGIRYHGANETVLIQRGHITWKYWLRVVRTLDLTRNRKTGPQETESIVNSDGDSAFVGTNSQTNREDESGGLSAEAHLPCRIAITLSGLEWFVYNRTPAYDDILSGFAPSTDEPLDAQEEIYPSTTGTTTSREVSENDLSARPTSRKSSSGSIRRPQGYRTDTGLSSIQDGFISNEEALESVSKILKFLPIQVDCTKGAIVAGNEHTHSLLTVTFDKGSGLIDATDAGPLDIYRQLLKFEFSHPVVQLRPNPDFKQAQLPAARNIKPFQHDESTNKPRRSYRVHYRRKTHELWHSLRSLVPYFQRSVESFHEKGTNASSNNRTTFPINSQWLGLSRYLDETMDDYEGWNAVEYARYSTILDCPAISLTYYWDIAGKVPPVRHEMYSSERTAPGDINGGAPPEWGMELKIRSGTINYGPWADRERVGIQNIFFPSNFRNSEVDAVLKPGSIRRSTKFNFRLEITDDTTLRVPTREESKDWQWKGRADAIRDASKLKKQKQKKQWRGKDGEKAKVSPEIRPFGWLTFRIAQDSTITYDMDMVASDHGFSNQLRLDLRDCRLSTSVNHATLWQSPRQIINCDLSNPLVWNALHTWSFNLVSHDFQLFLLRDHIFLLTDLVNDWTSNPASEYYTFVPFVYNIQLSFIDMRLYLNVNESNIISNPSDLDDNTFIVIKAPNLISNVSIPSDSFRSEQSLISFNVDAQECLIDLITPVWHTLHTFLGNNSLGRLSKLIIDGLYTLNAGISTPLDTLTLDISADAPKCYLYGFLIRYFMKIRENYFGDEMHFRTLEEFQEAANSTEKPSVQGPPHSTKKSNELDVIVNLIIDNPCALFPTNIYDHSRCLRLTASSLDLDLRFTSYYMDLQIDLTPTEVSLETIEKDGEADVSNTQLFIDGISVYGHRLFGLPPAEPTYVCNWDFEVGKIVGECSTKFLSSAAAAFRNLDFTLDDEENAFPPLHSLVIHDATFLRARMASVHLSVLVGHTAVIFSAGAILFKFNDWSRYRFSKRLSVRVPDITISALDSKSAVRQHEGLSPVTYALLQTNIKVSMLLRKPNLSEERHLQQDHIKTSDQRTSRTPWLFLNSNDTDSFADWEAYKVPPPTMVLPSMPKPVAKVLPAPKASSLALSDHRALSHKSSFLSFTGSSLRYARRNGTERTISEPTNQSSDVQYRNPVFIPQNKGDSPDCDPTIIPSNDTPRSMFGPSSSWAMPHFHYYKLKPDSSDLPLLPNLGEWKGGITEDSNFIGASDDKETLHSDIFCEVQPGVRGFCTPEFFQALSSLINSLQSSDPNDLIDSLQVGVISDIVKDQKAKAKQPKSATSFAIRVPSAVFAVINKADWPEDMSQLNFPDQYRMSCTRLHITMQTKSDNKEQDLTSDRRSSVTFHSSAETLSITALGGQTSGLQDRAELRFSLEEIMFWSATFPKTRSHLQMRTLELLTTTKSAAPLACLIKRSTTLADSLASHFQSSPSTSDRLRYLVWYITESTLDLPDPLFVTRPAYVLRGLQSHLRLHDSWKIISRLREMYRNLPLDKRNALNLSCFDPGYSSPNNARDRVFRNFNEWRPWDLAHVEKSYAMKTIWGDATDSTMQFPGASTTFSCNVRTINVVIEPGPKQCDFIVDNISIAITSSQSAKEGPETGVGMAPYRNSLCIRSYCSNSALRIRWEILHLVEGITEAMSGIQLISTESNTPRTVSHKPPEAMDIQVFVGTDEGSICLEGINLELFLRGSGLNGSFVLSPGNDKQQGQVTVLLNAEDCSTKISSHAKPLMTWEFWQTHFYGSHLSLSGKDKVTDDWKLACSCRNLIYDLKEDPLGFIHAADRLVEDEARYIRAFIKRFETSKSAPTPTFKSAEENKYVASVHQLHIALFLNDYQLNFRLLPSLIYSIDGKVARMSVLSDINNEVEVDFDIKRNHHIFQAIDKDLLQSVSEIDIPPINGRISGKMSSSSLSLKADVTVELVQLEASSLRSLFSVVRRPEISHYISDCTDSVNELQLHLHEILTNAEIRPRSPAGSLRRELLYNVRLTMAGWFIHARAPGLRNKDYSADMNFTLGATQIHLDASEKSTKPDSPNFHMNVSHIGLELIKHENSRVRQYGNLGLDIGLRATSRPNECDELVRVYDLSNKGFHVQLCAETASLVIDIAAHLQNRIRTLDLSEDMRRFRHLGRLARPRNRGPSSPLPELNVSDANEYQSPSFLKSVYSIELSNIQISWIMDAKDYPKVGFAPEDLVFSIRRVTLSTSGDNSAKLRIQDTQLQITSETKDRGRRSLNSALMPEVIFNVAYLFAKDDLRLAFQAAGKPLDIRLTTGFILPANLLQKSIASAAERLREASAIWSTSQSQPAGGNALLGNRHLSSLLVDVDFAGAVLTLLGRQLDDQQTRLIATATGKRLSEGRYGQYVQGDSTTTASLTSPGVALKVQYGDNGIHDPTLNAELRVSPSSNTLFPTVVPLIKQISSSVKEVVGDQESTTLSSSTLLQTPRMLEDSSMDATNPESILGRCKLNIGVRICKQEFSLSCQPIARVAASAQFEDIFVTVNTVQSPEHRRFFAILIACNNLQASVKHVYSNESTASFEVQSIVMSLMNSRHVSASSGISAILKLSPMKTIINAKQVQDFLLFGEIWIPSDDDDAFPSAQPTPGPIPSDSQTLMVQRYQQVASADAFPWNAAVYVDELDIQLDLGQTLGKADFIIKNFWVSSKKTSDWEQNLCGGFEIMVIESKGRMSGSVTLEKVRVRTSIRWPGESSERDQTPLIQASIGFGQLQANVSFEYQPFLVADIVAFDFLMYNVRSASQDRLVSILEGEKVQVFCTTLTASQSLSLYQAWQRLAQDKYAAYEASLKEIEQFFRRKSSMNGSSSVTSPAIPQTTREDEEEKSPIRLHTDVVVTLGAINIGAFPSTFFDNQIFKMEALDAQARFGVYVEDEKIHSSLGLTFGQLRVALSSVNRPTAVEMKELSVAEVAARATSSRGGTILKVPRVVASMQTWQTLASNEIEYIFKSAFEGKVDVGWNYSRISFIRDMWSVHSRALADRLGKPLPPSALRITGRFKPGGLDGETNGEDEPKHLDGEQQNKDEKITAVVDVPQSKYMYRALEPPLIETPQLRDMGEATPPLEWIGLNRDRLPHITHQIIIVTLLEIAKEVSDAYGRILG</sequence>
<dbReference type="PANTHER" id="PTHR32085:SF3">
    <property type="entry name" value="PROTEIN CSF1"/>
    <property type="match status" value="1"/>
</dbReference>
<proteinExistence type="predicted"/>
<feature type="domain" description="Csf1 N-terminal" evidence="3">
    <location>
        <begin position="149"/>
        <end position="879"/>
    </location>
</feature>
<dbReference type="Proteomes" id="UP000214365">
    <property type="component" value="Unassembled WGS sequence"/>
</dbReference>
<feature type="domain" description="Csf1 C-terminal region" evidence="4">
    <location>
        <begin position="2472"/>
        <end position="3220"/>
    </location>
</feature>
<feature type="compositionally biased region" description="Polar residues" evidence="1">
    <location>
        <begin position="118"/>
        <end position="142"/>
    </location>
</feature>